<feature type="signal peptide" evidence="1">
    <location>
        <begin position="1"/>
        <end position="17"/>
    </location>
</feature>
<dbReference type="PANTHER" id="PTHR30383">
    <property type="entry name" value="THIOESTERASE 1/PROTEASE 1/LYSOPHOSPHOLIPASE L1"/>
    <property type="match status" value="1"/>
</dbReference>
<name>A0A841HXP8_9DEIO</name>
<dbReference type="Proteomes" id="UP000569951">
    <property type="component" value="Unassembled WGS sequence"/>
</dbReference>
<dbReference type="SUPFAM" id="SSF52266">
    <property type="entry name" value="SGNH hydrolase"/>
    <property type="match status" value="1"/>
</dbReference>
<dbReference type="Pfam" id="PF00657">
    <property type="entry name" value="Lipase_GDSL"/>
    <property type="match status" value="1"/>
</dbReference>
<dbReference type="RefSeq" id="WP_183985326.1">
    <property type="nucleotide sequence ID" value="NZ_JACHHG010000003.1"/>
</dbReference>
<dbReference type="InterPro" id="IPR036514">
    <property type="entry name" value="SGNH_hydro_sf"/>
</dbReference>
<dbReference type="InterPro" id="IPR001087">
    <property type="entry name" value="GDSL"/>
</dbReference>
<accession>A0A841HXP8</accession>
<keyword evidence="3" id="KW-1185">Reference proteome</keyword>
<dbReference type="AlphaFoldDB" id="A0A841HXP8"/>
<keyword evidence="1" id="KW-0732">Signal</keyword>
<dbReference type="GO" id="GO:0004622">
    <property type="term" value="F:phosphatidylcholine lysophospholipase activity"/>
    <property type="evidence" value="ECO:0007669"/>
    <property type="project" value="TreeGrafter"/>
</dbReference>
<gene>
    <name evidence="2" type="ORF">HNR42_001083</name>
</gene>
<proteinExistence type="predicted"/>
<comment type="caution">
    <text evidence="2">The sequence shown here is derived from an EMBL/GenBank/DDBJ whole genome shotgun (WGS) entry which is preliminary data.</text>
</comment>
<feature type="chain" id="PRO_5032557739" evidence="1">
    <location>
        <begin position="18"/>
        <end position="337"/>
    </location>
</feature>
<protein>
    <submittedName>
        <fullName evidence="2">Lysophospholipase L1-like esterase</fullName>
    </submittedName>
</protein>
<dbReference type="InterPro" id="IPR051532">
    <property type="entry name" value="Ester_Hydrolysis_Enzymes"/>
</dbReference>
<organism evidence="2 3">
    <name type="scientific">Deinobacterium chartae</name>
    <dbReference type="NCBI Taxonomy" id="521158"/>
    <lineage>
        <taxon>Bacteria</taxon>
        <taxon>Thermotogati</taxon>
        <taxon>Deinococcota</taxon>
        <taxon>Deinococci</taxon>
        <taxon>Deinococcales</taxon>
        <taxon>Deinococcaceae</taxon>
        <taxon>Deinobacterium</taxon>
    </lineage>
</organism>
<evidence type="ECO:0000256" key="1">
    <source>
        <dbReference type="SAM" id="SignalP"/>
    </source>
</evidence>
<dbReference type="PANTHER" id="PTHR30383:SF5">
    <property type="entry name" value="SGNH HYDROLASE-TYPE ESTERASE DOMAIN-CONTAINING PROTEIN"/>
    <property type="match status" value="1"/>
</dbReference>
<reference evidence="2 3" key="1">
    <citation type="submission" date="2020-08" db="EMBL/GenBank/DDBJ databases">
        <title>Genomic Encyclopedia of Type Strains, Phase IV (KMG-IV): sequencing the most valuable type-strain genomes for metagenomic binning, comparative biology and taxonomic classification.</title>
        <authorList>
            <person name="Goeker M."/>
        </authorList>
    </citation>
    <scope>NUCLEOTIDE SEQUENCE [LARGE SCALE GENOMIC DNA]</scope>
    <source>
        <strain evidence="2 3">DSM 21458</strain>
    </source>
</reference>
<dbReference type="Gene3D" id="3.40.50.1110">
    <property type="entry name" value="SGNH hydrolase"/>
    <property type="match status" value="1"/>
</dbReference>
<evidence type="ECO:0000313" key="2">
    <source>
        <dbReference type="EMBL" id="MBB6097666.1"/>
    </source>
</evidence>
<evidence type="ECO:0000313" key="3">
    <source>
        <dbReference type="Proteomes" id="UP000569951"/>
    </source>
</evidence>
<dbReference type="EMBL" id="JACHHG010000003">
    <property type="protein sequence ID" value="MBB6097666.1"/>
    <property type="molecule type" value="Genomic_DNA"/>
</dbReference>
<sequence>MKRFLAVILSFSSLAMAQPTPLLERYVALGDSITAGYQSAGMTAATQNDAYPVLLSRKAGYPLTAYLTGDPGCPPPRGGTPGPQSCVRANPDASPRNFAVPGARVGDLTQTRASNAPETTRPLVNLLIGEQTQVEAALAAQPTFLTIWIGSNDVLLSAIRGTLEGTTSAQDFETRYRTLLEALKPTGAPGVLIGVPRISHVPALLDPNWLVLVGQASSDCWGGIYRIPAPLLANKDVPKPISCRDPRVLTLDELNELDARVEAYNRSIARLAAQYGYVFYDVAPLFDAMVRPPNLLTGSFGPDFSADGAHPSSASHVRFAQELARLINARYGTRLPE</sequence>